<dbReference type="Gene3D" id="1.10.1740.10">
    <property type="match status" value="1"/>
</dbReference>
<organism evidence="3 4">
    <name type="scientific">Ensifer canadensis</name>
    <dbReference type="NCBI Taxonomy" id="555315"/>
    <lineage>
        <taxon>Bacteria</taxon>
        <taxon>Pseudomonadati</taxon>
        <taxon>Pseudomonadota</taxon>
        <taxon>Alphaproteobacteria</taxon>
        <taxon>Hyphomicrobiales</taxon>
        <taxon>Rhizobiaceae</taxon>
        <taxon>Sinorhizobium/Ensifer group</taxon>
        <taxon>Ensifer</taxon>
    </lineage>
</organism>
<name>A0AAW4FUF1_9HYPH</name>
<evidence type="ECO:0000256" key="1">
    <source>
        <dbReference type="PROSITE-ProRule" id="PRU00169"/>
    </source>
</evidence>
<dbReference type="Proteomes" id="UP000744980">
    <property type="component" value="Unassembled WGS sequence"/>
</dbReference>
<dbReference type="RefSeq" id="WP_057223652.1">
    <property type="nucleotide sequence ID" value="NZ_CP083373.1"/>
</dbReference>
<evidence type="ECO:0000313" key="4">
    <source>
        <dbReference type="Proteomes" id="UP000744980"/>
    </source>
</evidence>
<feature type="modified residue" description="4-aspartylphosphate" evidence="1">
    <location>
        <position position="59"/>
    </location>
</feature>
<dbReference type="GO" id="GO:0000160">
    <property type="term" value="P:phosphorelay signal transduction system"/>
    <property type="evidence" value="ECO:0007669"/>
    <property type="project" value="InterPro"/>
</dbReference>
<evidence type="ECO:0000259" key="2">
    <source>
        <dbReference type="PROSITE" id="PS50110"/>
    </source>
</evidence>
<keyword evidence="1" id="KW-0597">Phosphoprotein</keyword>
<evidence type="ECO:0000313" key="3">
    <source>
        <dbReference type="EMBL" id="MBM3094953.1"/>
    </source>
</evidence>
<dbReference type="Gene3D" id="3.40.50.2300">
    <property type="match status" value="1"/>
</dbReference>
<dbReference type="InterPro" id="IPR001789">
    <property type="entry name" value="Sig_transdc_resp-reg_receiver"/>
</dbReference>
<feature type="domain" description="Response regulatory" evidence="2">
    <location>
        <begin position="8"/>
        <end position="119"/>
    </location>
</feature>
<keyword evidence="4" id="KW-1185">Reference proteome</keyword>
<dbReference type="EMBL" id="WXFA01000035">
    <property type="protein sequence ID" value="MBM3094953.1"/>
    <property type="molecule type" value="Genomic_DNA"/>
</dbReference>
<dbReference type="SUPFAM" id="SSF52172">
    <property type="entry name" value="CheY-like"/>
    <property type="match status" value="1"/>
</dbReference>
<sequence length="203" mass="22352">MPTRQPLRVLVAEDEYLLADDIASWLERAGATVIGPLPSVERTLKSLSATPQIDVAVLDISLNGELIYPVADELARRAVPVVFFTGYDEIDVPERFSTALTVSKTAGVSDLLNAVFEQRLKTMSGLTPTRPEAPEERVLELVPGLRLRARLLLPTPWAADRLVERTLEKAIAEVSCRIDGQPLDAWLHQIMLSIFAEAPFGPN</sequence>
<dbReference type="AlphaFoldDB" id="A0AAW4FUF1"/>
<protein>
    <submittedName>
        <fullName evidence="3">Response regulator</fullName>
    </submittedName>
</protein>
<gene>
    <name evidence="3" type="ORF">GFB56_29890</name>
</gene>
<dbReference type="PROSITE" id="PS50110">
    <property type="entry name" value="RESPONSE_REGULATORY"/>
    <property type="match status" value="1"/>
</dbReference>
<dbReference type="InterPro" id="IPR011006">
    <property type="entry name" value="CheY-like_superfamily"/>
</dbReference>
<reference evidence="3 4" key="1">
    <citation type="submission" date="2020-01" db="EMBL/GenBank/DDBJ databases">
        <title>Draft genome assembly of Ensifer adhaerens T173.</title>
        <authorList>
            <person name="Craig J.E."/>
            <person name="Stinchcombe J.R."/>
        </authorList>
    </citation>
    <scope>NUCLEOTIDE SEQUENCE [LARGE SCALE GENOMIC DNA]</scope>
    <source>
        <strain evidence="3 4">T173</strain>
    </source>
</reference>
<proteinExistence type="predicted"/>
<accession>A0AAW4FUF1</accession>
<comment type="caution">
    <text evidence="3">The sequence shown here is derived from an EMBL/GenBank/DDBJ whole genome shotgun (WGS) entry which is preliminary data.</text>
</comment>